<evidence type="ECO:0000256" key="7">
    <source>
        <dbReference type="RuleBase" id="RU003993"/>
    </source>
</evidence>
<evidence type="ECO:0000313" key="11">
    <source>
        <dbReference type="Proteomes" id="UP001063782"/>
    </source>
</evidence>
<gene>
    <name evidence="10" type="primary">lepB</name>
    <name evidence="10" type="ORF">LU297_04470</name>
</gene>
<evidence type="ECO:0000256" key="6">
    <source>
        <dbReference type="ARBA" id="ARBA00022801"/>
    </source>
</evidence>
<sequence>MNFDINLIIVPVTLVFLLIWLVDKFFLKKYRATKQYSQALKDAQQQVKSSSSHLNGVCQTHQLQADTLVIKEDTPEAVRVAHQQHQVAQTQLLQLQGNPPADNVLIRWAYEFLPVLLVIVLVRSFVVEPFNIPSSSMVPTLYTGDFILVDKTSYGLRLPLLHTKIVETGSPQRGDVAVFRYPNNENIYYVKRIIGLPGDEIGFNNGVLSVNGKPVPTTPTQYQMSQSHIDYLAPQIINDQKITDEQRMELGRSEEPHALYFQEVLDNHQYKVRYLAGANMAAYAEFLQHNSPELSASAGKQWKITVPQGQYFAMGDNRDRSQDGRVWGFVADKHLSGKASYIWMSKEPGLKLPSFERVGAID</sequence>
<comment type="similarity">
    <text evidence="2 8">Belongs to the peptidase S26 family.</text>
</comment>
<feature type="domain" description="Peptidase S26" evidence="9">
    <location>
        <begin position="106"/>
        <end position="343"/>
    </location>
</feature>
<evidence type="ECO:0000256" key="4">
    <source>
        <dbReference type="ARBA" id="ARBA00019232"/>
    </source>
</evidence>
<evidence type="ECO:0000259" key="9">
    <source>
        <dbReference type="Pfam" id="PF10502"/>
    </source>
</evidence>
<dbReference type="NCBIfam" id="TIGR02227">
    <property type="entry name" value="sigpep_I_bact"/>
    <property type="match status" value="1"/>
</dbReference>
<evidence type="ECO:0000256" key="5">
    <source>
        <dbReference type="ARBA" id="ARBA00022670"/>
    </source>
</evidence>
<dbReference type="PANTHER" id="PTHR43390:SF1">
    <property type="entry name" value="CHLOROPLAST PROCESSING PEPTIDASE"/>
    <property type="match status" value="1"/>
</dbReference>
<evidence type="ECO:0000256" key="2">
    <source>
        <dbReference type="ARBA" id="ARBA00009370"/>
    </source>
</evidence>
<dbReference type="InterPro" id="IPR019756">
    <property type="entry name" value="Pept_S26A_signal_pept_1_Ser-AS"/>
</dbReference>
<organism evidence="10 11">
    <name type="scientific">Moraxella nasicaprae</name>
    <dbReference type="NCBI Taxonomy" id="2904122"/>
    <lineage>
        <taxon>Bacteria</taxon>
        <taxon>Pseudomonadati</taxon>
        <taxon>Pseudomonadota</taxon>
        <taxon>Gammaproteobacteria</taxon>
        <taxon>Moraxellales</taxon>
        <taxon>Moraxellaceae</taxon>
        <taxon>Moraxella</taxon>
    </lineage>
</organism>
<accession>A0ABY6F6J3</accession>
<evidence type="ECO:0000313" key="10">
    <source>
        <dbReference type="EMBL" id="UXZ05699.1"/>
    </source>
</evidence>
<keyword evidence="5 7" id="KW-0645">Protease</keyword>
<dbReference type="InterPro" id="IPR000223">
    <property type="entry name" value="Pept_S26A_signal_pept_1"/>
</dbReference>
<keyword evidence="6 7" id="KW-0378">Hydrolase</keyword>
<evidence type="ECO:0000256" key="1">
    <source>
        <dbReference type="ARBA" id="ARBA00000677"/>
    </source>
</evidence>
<dbReference type="GO" id="GO:0009003">
    <property type="term" value="F:signal peptidase activity"/>
    <property type="evidence" value="ECO:0007669"/>
    <property type="project" value="UniProtKB-EC"/>
</dbReference>
<dbReference type="CDD" id="cd06530">
    <property type="entry name" value="S26_SPase_I"/>
    <property type="match status" value="1"/>
</dbReference>
<proteinExistence type="inferred from homology"/>
<feature type="transmembrane region" description="Helical" evidence="7">
    <location>
        <begin position="108"/>
        <end position="126"/>
    </location>
</feature>
<dbReference type="SUPFAM" id="SSF51306">
    <property type="entry name" value="LexA/Signal peptidase"/>
    <property type="match status" value="1"/>
</dbReference>
<dbReference type="EMBL" id="CP089977">
    <property type="protein sequence ID" value="UXZ05699.1"/>
    <property type="molecule type" value="Genomic_DNA"/>
</dbReference>
<keyword evidence="7" id="KW-0472">Membrane</keyword>
<keyword evidence="11" id="KW-1185">Reference proteome</keyword>
<evidence type="ECO:0000256" key="8">
    <source>
        <dbReference type="RuleBase" id="RU362042"/>
    </source>
</evidence>
<dbReference type="RefSeq" id="WP_263077214.1">
    <property type="nucleotide sequence ID" value="NZ_CP089977.1"/>
</dbReference>
<name>A0ABY6F6J3_9GAMM</name>
<feature type="transmembrane region" description="Helical" evidence="7">
    <location>
        <begin position="6"/>
        <end position="27"/>
    </location>
</feature>
<protein>
    <recommendedName>
        <fullName evidence="4 7">Signal peptidase I</fullName>
        <ecNumber evidence="3 7">3.4.21.89</ecNumber>
    </recommendedName>
</protein>
<dbReference type="PRINTS" id="PR00727">
    <property type="entry name" value="LEADERPTASE"/>
</dbReference>
<comment type="catalytic activity">
    <reaction evidence="1 7">
        <text>Cleavage of hydrophobic, N-terminal signal or leader sequences from secreted and periplasmic proteins.</text>
        <dbReference type="EC" id="3.4.21.89"/>
    </reaction>
</comment>
<dbReference type="Proteomes" id="UP001063782">
    <property type="component" value="Chromosome"/>
</dbReference>
<dbReference type="InterPro" id="IPR036286">
    <property type="entry name" value="LexA/Signal_pep-like_sf"/>
</dbReference>
<dbReference type="InterPro" id="IPR019757">
    <property type="entry name" value="Pept_S26A_signal_pept_1_Lys-AS"/>
</dbReference>
<keyword evidence="7" id="KW-0812">Transmembrane</keyword>
<dbReference type="EC" id="3.4.21.89" evidence="3 7"/>
<dbReference type="Pfam" id="PF10502">
    <property type="entry name" value="Peptidase_S26"/>
    <property type="match status" value="1"/>
</dbReference>
<dbReference type="InterPro" id="IPR019533">
    <property type="entry name" value="Peptidase_S26"/>
</dbReference>
<keyword evidence="7" id="KW-1133">Transmembrane helix</keyword>
<comment type="subcellular location">
    <subcellularLocation>
        <location evidence="8">Membrane</location>
        <topology evidence="8">Multi-pass membrane protein</topology>
    </subcellularLocation>
</comment>
<dbReference type="Gene3D" id="2.10.109.10">
    <property type="entry name" value="Umud Fragment, subunit A"/>
    <property type="match status" value="1"/>
</dbReference>
<reference evidence="10" key="1">
    <citation type="submission" date="2021-12" db="EMBL/GenBank/DDBJ databases">
        <title>taxonomy of Moraxella sp. ZY201224.</title>
        <authorList>
            <person name="Li F."/>
        </authorList>
    </citation>
    <scope>NUCLEOTIDE SEQUENCE</scope>
    <source>
        <strain evidence="10">ZY201224</strain>
    </source>
</reference>
<dbReference type="PANTHER" id="PTHR43390">
    <property type="entry name" value="SIGNAL PEPTIDASE I"/>
    <property type="match status" value="1"/>
</dbReference>
<dbReference type="PROSITE" id="PS00760">
    <property type="entry name" value="SPASE_I_2"/>
    <property type="match status" value="1"/>
</dbReference>
<dbReference type="PROSITE" id="PS00501">
    <property type="entry name" value="SPASE_I_1"/>
    <property type="match status" value="1"/>
</dbReference>
<evidence type="ECO:0000256" key="3">
    <source>
        <dbReference type="ARBA" id="ARBA00013208"/>
    </source>
</evidence>